<proteinExistence type="predicted"/>
<dbReference type="GO" id="GO:0006269">
    <property type="term" value="P:DNA replication, synthesis of primer"/>
    <property type="evidence" value="ECO:0007669"/>
    <property type="project" value="TreeGrafter"/>
</dbReference>
<evidence type="ECO:0000256" key="3">
    <source>
        <dbReference type="ARBA" id="ARBA00022833"/>
    </source>
</evidence>
<organism evidence="6 7">
    <name type="scientific">Enterocloster clostridioformis</name>
    <dbReference type="NCBI Taxonomy" id="1531"/>
    <lineage>
        <taxon>Bacteria</taxon>
        <taxon>Bacillati</taxon>
        <taxon>Bacillota</taxon>
        <taxon>Clostridia</taxon>
        <taxon>Lachnospirales</taxon>
        <taxon>Lachnospiraceae</taxon>
        <taxon>Enterocloster</taxon>
    </lineage>
</organism>
<feature type="compositionally biased region" description="Basic and acidic residues" evidence="4">
    <location>
        <begin position="195"/>
        <end position="204"/>
    </location>
</feature>
<evidence type="ECO:0000259" key="5">
    <source>
        <dbReference type="SMART" id="SM00400"/>
    </source>
</evidence>
<keyword evidence="3" id="KW-0862">Zinc</keyword>
<evidence type="ECO:0000313" key="6">
    <source>
        <dbReference type="EMBL" id="SET26886.1"/>
    </source>
</evidence>
<dbReference type="PANTHER" id="PTHR30313:SF2">
    <property type="entry name" value="DNA PRIMASE"/>
    <property type="match status" value="1"/>
</dbReference>
<dbReference type="SMART" id="SM00400">
    <property type="entry name" value="ZnF_CHCC"/>
    <property type="match status" value="1"/>
</dbReference>
<dbReference type="GO" id="GO:0003899">
    <property type="term" value="F:DNA-directed RNA polymerase activity"/>
    <property type="evidence" value="ECO:0007669"/>
    <property type="project" value="InterPro"/>
</dbReference>
<evidence type="ECO:0000313" key="7">
    <source>
        <dbReference type="Proteomes" id="UP000182121"/>
    </source>
</evidence>
<dbReference type="GeneID" id="86054280"/>
<dbReference type="PANTHER" id="PTHR30313">
    <property type="entry name" value="DNA PRIMASE"/>
    <property type="match status" value="1"/>
</dbReference>
<protein>
    <submittedName>
        <fullName evidence="6">CHC2 zinc finger</fullName>
    </submittedName>
</protein>
<keyword evidence="2" id="KW-0863">Zinc-finger</keyword>
<evidence type="ECO:0000256" key="2">
    <source>
        <dbReference type="ARBA" id="ARBA00022771"/>
    </source>
</evidence>
<dbReference type="Pfam" id="PF01807">
    <property type="entry name" value="Zn_ribbon_DnaG"/>
    <property type="match status" value="1"/>
</dbReference>
<dbReference type="InterPro" id="IPR036977">
    <property type="entry name" value="DNA_primase_Znf_CHC2"/>
</dbReference>
<evidence type="ECO:0000256" key="1">
    <source>
        <dbReference type="ARBA" id="ARBA00022723"/>
    </source>
</evidence>
<dbReference type="InterPro" id="IPR002694">
    <property type="entry name" value="Znf_CHC2"/>
</dbReference>
<dbReference type="SUPFAM" id="SSF57783">
    <property type="entry name" value="Zinc beta-ribbon"/>
    <property type="match status" value="1"/>
</dbReference>
<dbReference type="GO" id="GO:0003677">
    <property type="term" value="F:DNA binding"/>
    <property type="evidence" value="ECO:0007669"/>
    <property type="project" value="InterPro"/>
</dbReference>
<gene>
    <name evidence="6" type="ORF">SAMN05216521_100426</name>
</gene>
<sequence length="222" mass="25890">MNLFEAVKDAIPTRTAAEHYGIEVKRNGMACCPFHDDRTPSMKVDKRFHCFGCQEDGDVIDFVGKLFDLSPKRAAEKLAADFGVRYEGLQTWQPQRRPSVISKLAAAQEYRKKENRCYRVLCEYLHLLRDWKEQYAPQPEDEDWHPLFCEALQKMDYVEYLLDELISGTLEERTAIVKEKEKELSGLEKKIAAFDRRETADPQRDSFPGKMRSTRFPEELAM</sequence>
<dbReference type="EMBL" id="FOIO01000004">
    <property type="protein sequence ID" value="SET26886.1"/>
    <property type="molecule type" value="Genomic_DNA"/>
</dbReference>
<feature type="region of interest" description="Disordered" evidence="4">
    <location>
        <begin position="195"/>
        <end position="222"/>
    </location>
</feature>
<dbReference type="InterPro" id="IPR050219">
    <property type="entry name" value="DnaG_primase"/>
</dbReference>
<dbReference type="AlphaFoldDB" id="A0A1I0D4Q0"/>
<comment type="caution">
    <text evidence="6">The sequence shown here is derived from an EMBL/GenBank/DDBJ whole genome shotgun (WGS) entry which is preliminary data.</text>
</comment>
<reference evidence="6 7" key="1">
    <citation type="submission" date="2016-10" db="EMBL/GenBank/DDBJ databases">
        <authorList>
            <person name="Varghese N."/>
            <person name="Submissions S."/>
        </authorList>
    </citation>
    <scope>NUCLEOTIDE SEQUENCE [LARGE SCALE GENOMIC DNA]</scope>
    <source>
        <strain evidence="6 7">NLAE-zl-C196</strain>
    </source>
</reference>
<dbReference type="Proteomes" id="UP000182121">
    <property type="component" value="Unassembled WGS sequence"/>
</dbReference>
<accession>A0A1I0D4Q0</accession>
<dbReference type="GO" id="GO:0005737">
    <property type="term" value="C:cytoplasm"/>
    <property type="evidence" value="ECO:0007669"/>
    <property type="project" value="TreeGrafter"/>
</dbReference>
<dbReference type="RefSeq" id="WP_074661598.1">
    <property type="nucleotide sequence ID" value="NZ_FOIO01000004.1"/>
</dbReference>
<feature type="domain" description="Zinc finger CHC2-type" evidence="5">
    <location>
        <begin position="29"/>
        <end position="79"/>
    </location>
</feature>
<dbReference type="Gene3D" id="3.90.580.10">
    <property type="entry name" value="Zinc finger, CHC2-type domain"/>
    <property type="match status" value="1"/>
</dbReference>
<keyword evidence="1" id="KW-0479">Metal-binding</keyword>
<dbReference type="GO" id="GO:0008270">
    <property type="term" value="F:zinc ion binding"/>
    <property type="evidence" value="ECO:0007669"/>
    <property type="project" value="UniProtKB-KW"/>
</dbReference>
<name>A0A1I0D4Q0_9FIRM</name>
<evidence type="ECO:0000256" key="4">
    <source>
        <dbReference type="SAM" id="MobiDB-lite"/>
    </source>
</evidence>